<sequence>MAESLLLPVVRGVVGKAADALVQSITRMWGVDNDRLKLERHLVYVQSLLADAEAKSETNHAVRTWMKELKAAAYQADDVLDDFQYEALRREALSGQSTASKVLSNFTSKNRFVFRHKASRDLKNVLEKIDELVTEMTKFGLVALPEAPPQALPRQTHSALDESMEIIGRKDDKDGVVELLLNQQDRRDVQVLPILGMGGVGKTTLAKMVYNNDKIQKHFELRMWHCVSENFEAIPLVRSVIELATNSTCGLPDTIELLRGKLQEAIGRKRFLLILDDVWNEDQNKWEDDLRPLLCSSIGGSGSTIVVTSRSRQVASIMGTLPPHELVCLSEDDSWELFSKKAFSKGVQEQAEFVKIGRCISKKCKGLPLALKTMGGLMSSKQQIEEWEAIADCNISDTNRGKDEVLPILKLSYKHLSPEMKQCFAFCSLFPKDYEMEKDMLIQLWIANGYVREEGTMDLTQKGERIFNELAWRSFFQDVILVRKSYHPYYSMVASKHEINVCKMHDLMHDLAKDVANECANAEELIQQNLPVNDVRHLHILRDYQLNKISQLLGGTMYLRTLLMPESSYKDLVKSKLMSSRALHICCGDTSIVHMELTRTAHLRYLDLSDSNIVSLPNSICMLYNLLSLRLNGCSRLQYLPEGMRTMRKLCHIYLLGCHRLERMPPKLSVLHNLRTLTTFVVGTKDGCGIEELEDLRQIGGRLELYNLQEVKCGSKPNLHEKHNLNELLLCWDHFHGEYDESTIGEATNHEQVLECLVPHDKLKILEVYSYGGLTISQWMRNPQMFRCLRELIMIGCRGCKDLPIVWLSYSLEHLCLRCMESLTTLCKNIDVEAEVDNTSLQIFPKLKRMELIALPELDRWAENSAGEILISVTFPRLEKLKIKKCDKFASLPRLPVLTYLRLFGREENISTGALISMRVPLGSLPSLIHLRISFLLVDVVMPPDGEESQSQRPLDTLRYLELEGDDAFITIFNKSKLQLGLRDWLVSVEELVIGSCSNIVRWPVEELRCFPRLRSLRIFGCSKLEGKGSSSEEDGILPLLPKFPASLEEIWIYNNTSLVALPSNLGDLTKLRSLAVWDCHALKALPDRMDGLTSLEQLHIADCPGIEKFPQGLLHRLPALKYLRIWGCPDLQRRCKEGGEYFGLIASIPDKDIEAPAQAQPWKWFLPSCGGGSQGN</sequence>
<keyword evidence="3" id="KW-0677">Repeat</keyword>
<dbReference type="Gene3D" id="1.10.8.430">
    <property type="entry name" value="Helical domain of apoptotic protease-activating factors"/>
    <property type="match status" value="1"/>
</dbReference>
<dbReference type="PROSITE" id="PS51450">
    <property type="entry name" value="LRR"/>
    <property type="match status" value="1"/>
</dbReference>
<keyword evidence="6" id="KW-0067">ATP-binding</keyword>
<evidence type="ECO:0000256" key="4">
    <source>
        <dbReference type="ARBA" id="ARBA00022741"/>
    </source>
</evidence>
<evidence type="ECO:0000313" key="11">
    <source>
        <dbReference type="EMBL" id="TKW11548.1"/>
    </source>
</evidence>
<dbReference type="Pfam" id="PF18052">
    <property type="entry name" value="Rx_N"/>
    <property type="match status" value="1"/>
</dbReference>
<dbReference type="GO" id="GO:0042742">
    <property type="term" value="P:defense response to bacterium"/>
    <property type="evidence" value="ECO:0007669"/>
    <property type="project" value="UniProtKB-ARBA"/>
</dbReference>
<evidence type="ECO:0000256" key="2">
    <source>
        <dbReference type="ARBA" id="ARBA00022614"/>
    </source>
</evidence>
<dbReference type="Pfam" id="PF25019">
    <property type="entry name" value="LRR_R13L1-DRL21"/>
    <property type="match status" value="1"/>
</dbReference>
<dbReference type="GO" id="GO:0002758">
    <property type="term" value="P:innate immune response-activating signaling pathway"/>
    <property type="evidence" value="ECO:0007669"/>
    <property type="project" value="UniProtKB-ARBA"/>
</dbReference>
<dbReference type="Gene3D" id="3.80.10.10">
    <property type="entry name" value="Ribonuclease Inhibitor"/>
    <property type="match status" value="3"/>
</dbReference>
<organism evidence="11 12">
    <name type="scientific">Setaria viridis</name>
    <name type="common">Green bristlegrass</name>
    <name type="synonym">Setaria italica subsp. viridis</name>
    <dbReference type="NCBI Taxonomy" id="4556"/>
    <lineage>
        <taxon>Eukaryota</taxon>
        <taxon>Viridiplantae</taxon>
        <taxon>Streptophyta</taxon>
        <taxon>Embryophyta</taxon>
        <taxon>Tracheophyta</taxon>
        <taxon>Spermatophyta</taxon>
        <taxon>Magnoliopsida</taxon>
        <taxon>Liliopsida</taxon>
        <taxon>Poales</taxon>
        <taxon>Poaceae</taxon>
        <taxon>PACMAD clade</taxon>
        <taxon>Panicoideae</taxon>
        <taxon>Panicodae</taxon>
        <taxon>Paniceae</taxon>
        <taxon>Cenchrinae</taxon>
        <taxon>Setaria</taxon>
    </lineage>
</organism>
<evidence type="ECO:0000259" key="10">
    <source>
        <dbReference type="Pfam" id="PF25019"/>
    </source>
</evidence>
<dbReference type="PANTHER" id="PTHR36766">
    <property type="entry name" value="PLANT BROAD-SPECTRUM MILDEW RESISTANCE PROTEIN RPW8"/>
    <property type="match status" value="1"/>
</dbReference>
<dbReference type="AlphaFoldDB" id="A0A4U6U7C7"/>
<feature type="domain" description="Disease resistance protein winged helix" evidence="9">
    <location>
        <begin position="429"/>
        <end position="512"/>
    </location>
</feature>
<dbReference type="OMA" id="KCFPFVE"/>
<dbReference type="InterPro" id="IPR002182">
    <property type="entry name" value="NB-ARC"/>
</dbReference>
<dbReference type="InterPro" id="IPR036388">
    <property type="entry name" value="WH-like_DNA-bd_sf"/>
</dbReference>
<dbReference type="SUPFAM" id="SSF52540">
    <property type="entry name" value="P-loop containing nucleoside triphosphate hydrolases"/>
    <property type="match status" value="1"/>
</dbReference>
<dbReference type="GO" id="GO:0005524">
    <property type="term" value="F:ATP binding"/>
    <property type="evidence" value="ECO:0007669"/>
    <property type="project" value="UniProtKB-KW"/>
</dbReference>
<dbReference type="GO" id="GO:0043531">
    <property type="term" value="F:ADP binding"/>
    <property type="evidence" value="ECO:0007669"/>
    <property type="project" value="InterPro"/>
</dbReference>
<reference evidence="11" key="1">
    <citation type="submission" date="2019-03" db="EMBL/GenBank/DDBJ databases">
        <title>WGS assembly of Setaria viridis.</title>
        <authorList>
            <person name="Huang P."/>
            <person name="Jenkins J."/>
            <person name="Grimwood J."/>
            <person name="Barry K."/>
            <person name="Healey A."/>
            <person name="Mamidi S."/>
            <person name="Sreedasyam A."/>
            <person name="Shu S."/>
            <person name="Feldman M."/>
            <person name="Wu J."/>
            <person name="Yu Y."/>
            <person name="Chen C."/>
            <person name="Johnson J."/>
            <person name="Rokhsar D."/>
            <person name="Baxter I."/>
            <person name="Schmutz J."/>
            <person name="Brutnell T."/>
            <person name="Kellogg E."/>
        </authorList>
    </citation>
    <scope>NUCLEOTIDE SEQUENCE [LARGE SCALE GENOMIC DNA]</scope>
</reference>
<proteinExistence type="inferred from homology"/>
<protein>
    <submittedName>
        <fullName evidence="11">Uncharacterized protein</fullName>
    </submittedName>
</protein>
<evidence type="ECO:0000259" key="9">
    <source>
        <dbReference type="Pfam" id="PF23559"/>
    </source>
</evidence>
<evidence type="ECO:0000313" key="12">
    <source>
        <dbReference type="Proteomes" id="UP000298652"/>
    </source>
</evidence>
<dbReference type="Gene3D" id="3.40.50.300">
    <property type="entry name" value="P-loop containing nucleotide triphosphate hydrolases"/>
    <property type="match status" value="1"/>
</dbReference>
<keyword evidence="4" id="KW-0547">Nucleotide-binding</keyword>
<dbReference type="GO" id="GO:0009626">
    <property type="term" value="P:plant-type hypersensitive response"/>
    <property type="evidence" value="ECO:0007669"/>
    <property type="project" value="UniProtKB-ARBA"/>
</dbReference>
<dbReference type="SUPFAM" id="SSF52058">
    <property type="entry name" value="L domain-like"/>
    <property type="match status" value="2"/>
</dbReference>
<dbReference type="Proteomes" id="UP000298652">
    <property type="component" value="Chromosome 6"/>
</dbReference>
<dbReference type="EMBL" id="CM016557">
    <property type="protein sequence ID" value="TKW11548.1"/>
    <property type="molecule type" value="Genomic_DNA"/>
</dbReference>
<dbReference type="PRINTS" id="PR00364">
    <property type="entry name" value="DISEASERSIST"/>
</dbReference>
<feature type="domain" description="R13L1/DRL21-like LRR repeat region" evidence="10">
    <location>
        <begin position="690"/>
        <end position="820"/>
    </location>
</feature>
<dbReference type="Pfam" id="PF00931">
    <property type="entry name" value="NB-ARC"/>
    <property type="match status" value="1"/>
</dbReference>
<dbReference type="InterPro" id="IPR001611">
    <property type="entry name" value="Leu-rich_rpt"/>
</dbReference>
<accession>A0A4U6U7C7</accession>
<keyword evidence="2" id="KW-0433">Leucine-rich repeat</keyword>
<dbReference type="InterPro" id="IPR042197">
    <property type="entry name" value="Apaf_helical"/>
</dbReference>
<name>A0A4U6U7C7_SETVI</name>
<keyword evidence="5" id="KW-0611">Plant defense</keyword>
<dbReference type="InterPro" id="IPR056789">
    <property type="entry name" value="LRR_R13L1-DRL21"/>
</dbReference>
<evidence type="ECO:0000259" key="7">
    <source>
        <dbReference type="Pfam" id="PF00931"/>
    </source>
</evidence>
<gene>
    <name evidence="11" type="ORF">SEVIR_6G239025v2</name>
</gene>
<dbReference type="InterPro" id="IPR041118">
    <property type="entry name" value="Rx_N"/>
</dbReference>
<feature type="domain" description="Disease resistance N-terminal" evidence="8">
    <location>
        <begin position="9"/>
        <end position="100"/>
    </location>
</feature>
<evidence type="ECO:0000259" key="8">
    <source>
        <dbReference type="Pfam" id="PF18052"/>
    </source>
</evidence>
<comment type="similarity">
    <text evidence="1">Belongs to the disease resistance NB-LRR family.</text>
</comment>
<dbReference type="FunFam" id="1.10.10.10:FF:000322">
    <property type="entry name" value="Probable disease resistance protein At1g63360"/>
    <property type="match status" value="1"/>
</dbReference>
<dbReference type="Gene3D" id="1.10.10.10">
    <property type="entry name" value="Winged helix-like DNA-binding domain superfamily/Winged helix DNA-binding domain"/>
    <property type="match status" value="1"/>
</dbReference>
<dbReference type="InterPro" id="IPR027417">
    <property type="entry name" value="P-loop_NTPase"/>
</dbReference>
<evidence type="ECO:0000256" key="5">
    <source>
        <dbReference type="ARBA" id="ARBA00022821"/>
    </source>
</evidence>
<dbReference type="PANTHER" id="PTHR36766:SF64">
    <property type="entry name" value="OS12G0206100 PROTEIN"/>
    <property type="match status" value="1"/>
</dbReference>
<evidence type="ECO:0000256" key="1">
    <source>
        <dbReference type="ARBA" id="ARBA00008894"/>
    </source>
</evidence>
<dbReference type="Gramene" id="TKW11548">
    <property type="protein sequence ID" value="TKW11548"/>
    <property type="gene ID" value="SEVIR_6G239025v2"/>
</dbReference>
<dbReference type="Gene3D" id="1.20.5.4130">
    <property type="match status" value="1"/>
</dbReference>
<keyword evidence="12" id="KW-1185">Reference proteome</keyword>
<dbReference type="FunFam" id="1.10.8.430:FF:000003">
    <property type="entry name" value="Probable disease resistance protein At5g66910"/>
    <property type="match status" value="1"/>
</dbReference>
<feature type="domain" description="NB-ARC" evidence="7">
    <location>
        <begin position="171"/>
        <end position="345"/>
    </location>
</feature>
<dbReference type="Pfam" id="PF23559">
    <property type="entry name" value="WHD_DRP"/>
    <property type="match status" value="1"/>
</dbReference>
<dbReference type="InterPro" id="IPR032675">
    <property type="entry name" value="LRR_dom_sf"/>
</dbReference>
<evidence type="ECO:0000256" key="3">
    <source>
        <dbReference type="ARBA" id="ARBA00022737"/>
    </source>
</evidence>
<dbReference type="InterPro" id="IPR058922">
    <property type="entry name" value="WHD_DRP"/>
</dbReference>
<evidence type="ECO:0000256" key="6">
    <source>
        <dbReference type="ARBA" id="ARBA00022840"/>
    </source>
</evidence>